<comment type="caution">
    <text evidence="2">The sequence shown here is derived from an EMBL/GenBank/DDBJ whole genome shotgun (WGS) entry which is preliminary data.</text>
</comment>
<evidence type="ECO:0000313" key="2">
    <source>
        <dbReference type="EMBL" id="RNA68604.1"/>
    </source>
</evidence>
<proteinExistence type="predicted"/>
<evidence type="ECO:0000256" key="1">
    <source>
        <dbReference type="SAM" id="Phobius"/>
    </source>
</evidence>
<feature type="transmembrane region" description="Helical" evidence="1">
    <location>
        <begin position="37"/>
        <end position="56"/>
    </location>
</feature>
<protein>
    <submittedName>
        <fullName evidence="2">Uncharacterized protein</fullName>
    </submittedName>
</protein>
<reference evidence="2 3" key="1">
    <citation type="submission" date="2018-10" db="EMBL/GenBank/DDBJ databases">
        <title>Bacillus Keqinensis sp. nov., a moderately halophilic bacterium isolated from a saline-alkaline lake.</title>
        <authorList>
            <person name="Wang H."/>
        </authorList>
    </citation>
    <scope>NUCLEOTIDE SEQUENCE [LARGE SCALE GENOMIC DNA]</scope>
    <source>
        <strain evidence="2 3">KQ-3</strain>
    </source>
</reference>
<feature type="transmembrane region" description="Helical" evidence="1">
    <location>
        <begin position="117"/>
        <end position="135"/>
    </location>
</feature>
<organism evidence="2 3">
    <name type="scientific">Alteribacter keqinensis</name>
    <dbReference type="NCBI Taxonomy" id="2483800"/>
    <lineage>
        <taxon>Bacteria</taxon>
        <taxon>Bacillati</taxon>
        <taxon>Bacillota</taxon>
        <taxon>Bacilli</taxon>
        <taxon>Bacillales</taxon>
        <taxon>Bacillaceae</taxon>
        <taxon>Alteribacter</taxon>
    </lineage>
</organism>
<dbReference type="AlphaFoldDB" id="A0A3M7TV43"/>
<keyword evidence="1" id="KW-0472">Membrane</keyword>
<dbReference type="Proteomes" id="UP000278746">
    <property type="component" value="Unassembled WGS sequence"/>
</dbReference>
<keyword evidence="1" id="KW-0812">Transmembrane</keyword>
<sequence>MLEKVIRSPLILIVSLFLMTIMLWSVYYGAFSNVFESVLLFVLIIALSTFLFLILFHNKRNPERKISWKSWTPYELKEEDEGQQWVTYRATRKVYIFFYFAIPAGLMVVAVFRHIEFMPLVVLFVLGTTQYGIYWHESRKYLNDREEV</sequence>
<dbReference type="EMBL" id="RHIB01000001">
    <property type="protein sequence ID" value="RNA68604.1"/>
    <property type="molecule type" value="Genomic_DNA"/>
</dbReference>
<keyword evidence="3" id="KW-1185">Reference proteome</keyword>
<evidence type="ECO:0000313" key="3">
    <source>
        <dbReference type="Proteomes" id="UP000278746"/>
    </source>
</evidence>
<feature type="transmembrane region" description="Helical" evidence="1">
    <location>
        <begin position="12"/>
        <end position="31"/>
    </location>
</feature>
<gene>
    <name evidence="2" type="ORF">EBO34_01135</name>
</gene>
<name>A0A3M7TV43_9BACI</name>
<accession>A0A3M7TV43</accession>
<feature type="transmembrane region" description="Helical" evidence="1">
    <location>
        <begin position="94"/>
        <end position="111"/>
    </location>
</feature>
<keyword evidence="1" id="KW-1133">Transmembrane helix</keyword>